<feature type="domain" description="DUF4143" evidence="1">
    <location>
        <begin position="38"/>
        <end position="84"/>
    </location>
</feature>
<evidence type="ECO:0000259" key="1">
    <source>
        <dbReference type="Pfam" id="PF13635"/>
    </source>
</evidence>
<name>A0ABP8K5Z6_9BACT</name>
<keyword evidence="3" id="KW-1185">Reference proteome</keyword>
<dbReference type="PANTHER" id="PTHR43566:SF2">
    <property type="entry name" value="DUF4143 DOMAIN-CONTAINING PROTEIN"/>
    <property type="match status" value="1"/>
</dbReference>
<organism evidence="2 3">
    <name type="scientific">Nibrella viscosa</name>
    <dbReference type="NCBI Taxonomy" id="1084524"/>
    <lineage>
        <taxon>Bacteria</taxon>
        <taxon>Pseudomonadati</taxon>
        <taxon>Bacteroidota</taxon>
        <taxon>Cytophagia</taxon>
        <taxon>Cytophagales</taxon>
        <taxon>Spirosomataceae</taxon>
        <taxon>Nibrella</taxon>
    </lineage>
</organism>
<comment type="caution">
    <text evidence="2">The sequence shown here is derived from an EMBL/GenBank/DDBJ whole genome shotgun (WGS) entry which is preliminary data.</text>
</comment>
<dbReference type="Proteomes" id="UP001500936">
    <property type="component" value="Unassembled WGS sequence"/>
</dbReference>
<dbReference type="InterPro" id="IPR025420">
    <property type="entry name" value="DUF4143"/>
</dbReference>
<proteinExistence type="predicted"/>
<dbReference type="RefSeq" id="WP_345265437.1">
    <property type="nucleotide sequence ID" value="NZ_BAABHB010000002.1"/>
</dbReference>
<dbReference type="PANTHER" id="PTHR43566">
    <property type="entry name" value="CONSERVED PROTEIN"/>
    <property type="match status" value="1"/>
</dbReference>
<reference evidence="3" key="1">
    <citation type="journal article" date="2019" name="Int. J. Syst. Evol. Microbiol.">
        <title>The Global Catalogue of Microorganisms (GCM) 10K type strain sequencing project: providing services to taxonomists for standard genome sequencing and annotation.</title>
        <authorList>
            <consortium name="The Broad Institute Genomics Platform"/>
            <consortium name="The Broad Institute Genome Sequencing Center for Infectious Disease"/>
            <person name="Wu L."/>
            <person name="Ma J."/>
        </authorList>
    </citation>
    <scope>NUCLEOTIDE SEQUENCE [LARGE SCALE GENOMIC DNA]</scope>
    <source>
        <strain evidence="3">JCM 17925</strain>
    </source>
</reference>
<sequence length="142" mass="16069">MQSDCKFVRIVLYVAVNTAKAWLSVLEASYVVYLLPPVVSEVLKHYYNRGQPAPCYYWQDKTGREIDLLLETDTGLLPLEVKSGMTLNPDYFDQLQYWNRLSGNTPANSYVLYGGTLLQRTSMGTCVPLAELNRLLTNGQLP</sequence>
<gene>
    <name evidence="2" type="ORF">GCM10023187_14460</name>
</gene>
<dbReference type="EMBL" id="BAABHB010000002">
    <property type="protein sequence ID" value="GAA4400863.1"/>
    <property type="molecule type" value="Genomic_DNA"/>
</dbReference>
<dbReference type="Pfam" id="PF13635">
    <property type="entry name" value="DUF4143"/>
    <property type="match status" value="1"/>
</dbReference>
<evidence type="ECO:0000313" key="3">
    <source>
        <dbReference type="Proteomes" id="UP001500936"/>
    </source>
</evidence>
<evidence type="ECO:0000313" key="2">
    <source>
        <dbReference type="EMBL" id="GAA4400863.1"/>
    </source>
</evidence>
<protein>
    <recommendedName>
        <fullName evidence="1">DUF4143 domain-containing protein</fullName>
    </recommendedName>
</protein>
<accession>A0ABP8K5Z6</accession>